<reference evidence="1 2" key="1">
    <citation type="submission" date="2024-07" db="EMBL/GenBank/DDBJ databases">
        <title>Chromosome-level genome assembly of the water stick insect Ranatra chinensis (Heteroptera: Nepidae).</title>
        <authorList>
            <person name="Liu X."/>
        </authorList>
    </citation>
    <scope>NUCLEOTIDE SEQUENCE [LARGE SCALE GENOMIC DNA]</scope>
    <source>
        <strain evidence="1">Cailab_2021Rc</strain>
        <tissue evidence="1">Muscle</tissue>
    </source>
</reference>
<protein>
    <submittedName>
        <fullName evidence="1">Uncharacterized protein</fullName>
    </submittedName>
</protein>
<dbReference type="SUPFAM" id="SSF50978">
    <property type="entry name" value="WD40 repeat-like"/>
    <property type="match status" value="1"/>
</dbReference>
<dbReference type="PANTHER" id="PTHR32215:SF0">
    <property type="entry name" value="CILIA- AND FLAGELLA-ASSOCIATED PROTEIN 57"/>
    <property type="match status" value="1"/>
</dbReference>
<dbReference type="Proteomes" id="UP001558652">
    <property type="component" value="Unassembled WGS sequence"/>
</dbReference>
<dbReference type="Gene3D" id="2.130.10.10">
    <property type="entry name" value="YVTN repeat-like/Quinoprotein amine dehydrogenase"/>
    <property type="match status" value="1"/>
</dbReference>
<sequence length="265" mass="30133">MLFGINPLIKGNVHFIKEDLIIYPAGQTFTVNDLTKKTQTHIAIPWSKKTINLIVMSPNRKYLAVAESGDRPTISIFDLRDRTRIKYLGNPVAGSKAKRFASIAFTFDNKYMVAITGEPDWLLLWYNWERARVETTAKMFDPGDKIGPIFQVSTHPDDHTVIVVVGDCFFKMYSLFGTEFQQYGFERAERVPLTCVTWIAPDKALAGTKDGRFLLIDFGELVGIYRVYDVDEIVIIPRRQAAEEVHLPAVDNLTPSQQAEDEVRI</sequence>
<name>A0ABD0YE62_9HEMI</name>
<keyword evidence="2" id="KW-1185">Reference proteome</keyword>
<comment type="caution">
    <text evidence="1">The sequence shown here is derived from an EMBL/GenBank/DDBJ whole genome shotgun (WGS) entry which is preliminary data.</text>
</comment>
<dbReference type="AlphaFoldDB" id="A0ABD0YE62"/>
<dbReference type="InterPro" id="IPR036322">
    <property type="entry name" value="WD40_repeat_dom_sf"/>
</dbReference>
<dbReference type="PANTHER" id="PTHR32215">
    <property type="entry name" value="CILIA- AND FLAGELLA-ASSOCIATED PROTEIN 57"/>
    <property type="match status" value="1"/>
</dbReference>
<accession>A0ABD0YE62</accession>
<gene>
    <name evidence="1" type="ORF">AAG570_012545</name>
</gene>
<proteinExistence type="predicted"/>
<evidence type="ECO:0000313" key="2">
    <source>
        <dbReference type="Proteomes" id="UP001558652"/>
    </source>
</evidence>
<dbReference type="EMBL" id="JBFDAA010000008">
    <property type="protein sequence ID" value="KAL1129600.1"/>
    <property type="molecule type" value="Genomic_DNA"/>
</dbReference>
<evidence type="ECO:0000313" key="1">
    <source>
        <dbReference type="EMBL" id="KAL1129600.1"/>
    </source>
</evidence>
<dbReference type="InterPro" id="IPR052993">
    <property type="entry name" value="CFA-57"/>
</dbReference>
<organism evidence="1 2">
    <name type="scientific">Ranatra chinensis</name>
    <dbReference type="NCBI Taxonomy" id="642074"/>
    <lineage>
        <taxon>Eukaryota</taxon>
        <taxon>Metazoa</taxon>
        <taxon>Ecdysozoa</taxon>
        <taxon>Arthropoda</taxon>
        <taxon>Hexapoda</taxon>
        <taxon>Insecta</taxon>
        <taxon>Pterygota</taxon>
        <taxon>Neoptera</taxon>
        <taxon>Paraneoptera</taxon>
        <taxon>Hemiptera</taxon>
        <taxon>Heteroptera</taxon>
        <taxon>Panheteroptera</taxon>
        <taxon>Nepomorpha</taxon>
        <taxon>Nepidae</taxon>
        <taxon>Ranatrinae</taxon>
        <taxon>Ranatra</taxon>
    </lineage>
</organism>
<dbReference type="InterPro" id="IPR015943">
    <property type="entry name" value="WD40/YVTN_repeat-like_dom_sf"/>
</dbReference>